<feature type="transmembrane region" description="Helical" evidence="6">
    <location>
        <begin position="269"/>
        <end position="290"/>
    </location>
</feature>
<dbReference type="InterPro" id="IPR045225">
    <property type="entry name" value="Uracil/uridine/allantoin_perm"/>
</dbReference>
<feature type="transmembrane region" description="Helical" evidence="6">
    <location>
        <begin position="230"/>
        <end position="249"/>
    </location>
</feature>
<dbReference type="AlphaFoldDB" id="A0A2T2X948"/>
<keyword evidence="3 6" id="KW-0812">Transmembrane</keyword>
<evidence type="ECO:0000256" key="1">
    <source>
        <dbReference type="ARBA" id="ARBA00004141"/>
    </source>
</evidence>
<keyword evidence="4 6" id="KW-1133">Transmembrane helix</keyword>
<dbReference type="GO" id="GO:0005886">
    <property type="term" value="C:plasma membrane"/>
    <property type="evidence" value="ECO:0007669"/>
    <property type="project" value="TreeGrafter"/>
</dbReference>
<feature type="transmembrane region" description="Helical" evidence="6">
    <location>
        <begin position="310"/>
        <end position="336"/>
    </location>
</feature>
<feature type="transmembrane region" description="Helical" evidence="6">
    <location>
        <begin position="163"/>
        <end position="181"/>
    </location>
</feature>
<evidence type="ECO:0000256" key="4">
    <source>
        <dbReference type="ARBA" id="ARBA00022989"/>
    </source>
</evidence>
<feature type="transmembrane region" description="Helical" evidence="6">
    <location>
        <begin position="70"/>
        <end position="90"/>
    </location>
</feature>
<dbReference type="EMBL" id="PXYT01000005">
    <property type="protein sequence ID" value="PSR30978.1"/>
    <property type="molecule type" value="Genomic_DNA"/>
</dbReference>
<sequence length="503" mass="55857">MDTLPSSYQDGTVPHDVMREHRLFNHDLAPVPSHSRSWGTYSYSALWISMTHQIPTYMAGSSLLAMGLNWWQALLAVTIGSLLILVPILLNSHVGSKYGIPYPVAVRPAFGVHGANVAAVMRAMVAVAWFGIQTWLGGSAINQLVLTFDPAWNHMGRLWGQPLGTWAAFALFWLLNVVIIYKGMDALKRFENWAGPSILLVFVVILIMLVNKAHGLGPIFHQPAHYHSFWPVFLAGVAAMMGMWSTLSLNMADFTRYARKPKQQVWGQILGLPTTMTFFAFMGILITSAGEKIYGHFIWDPVQLIALLHNRFIVVIGLVSVIILSLSVNIAANVVAPANDLSNLWPRMIRFSTGALITALLSIILRPWALLSSASGFMAIMLNGFGGSLGSIAGVMIADYWFVHRRQYSVWELYRSKGRYRFIRGWNWRGVAATALGFSVAWIGWIIPAFKDLINYSWFLSFGLGFLFHLGLNKLWPLQSPGASEEDLGAMLEHQTPAPESGV</sequence>
<organism evidence="7 8">
    <name type="scientific">Sulfobacillus benefaciens</name>
    <dbReference type="NCBI Taxonomy" id="453960"/>
    <lineage>
        <taxon>Bacteria</taxon>
        <taxon>Bacillati</taxon>
        <taxon>Bacillota</taxon>
        <taxon>Clostridia</taxon>
        <taxon>Eubacteriales</taxon>
        <taxon>Clostridiales Family XVII. Incertae Sedis</taxon>
        <taxon>Sulfobacillus</taxon>
    </lineage>
</organism>
<comment type="caution">
    <text evidence="7">The sequence shown here is derived from an EMBL/GenBank/DDBJ whole genome shotgun (WGS) entry which is preliminary data.</text>
</comment>
<evidence type="ECO:0000256" key="5">
    <source>
        <dbReference type="ARBA" id="ARBA00023136"/>
    </source>
</evidence>
<dbReference type="PANTHER" id="PTHR30618:SF0">
    <property type="entry name" value="PURINE-URACIL PERMEASE NCS1"/>
    <property type="match status" value="1"/>
</dbReference>
<dbReference type="GO" id="GO:0015205">
    <property type="term" value="F:nucleobase transmembrane transporter activity"/>
    <property type="evidence" value="ECO:0007669"/>
    <property type="project" value="TreeGrafter"/>
</dbReference>
<gene>
    <name evidence="7" type="ORF">C7B43_03760</name>
</gene>
<dbReference type="NCBIfam" id="TIGR00800">
    <property type="entry name" value="ncs1"/>
    <property type="match status" value="1"/>
</dbReference>
<feature type="transmembrane region" description="Helical" evidence="6">
    <location>
        <begin position="193"/>
        <end position="210"/>
    </location>
</feature>
<comment type="similarity">
    <text evidence="2">Belongs to the purine-cytosine permease (2.A.39) family.</text>
</comment>
<proteinExistence type="inferred from homology"/>
<feature type="transmembrane region" description="Helical" evidence="6">
    <location>
        <begin position="348"/>
        <end position="365"/>
    </location>
</feature>
<evidence type="ECO:0000313" key="8">
    <source>
        <dbReference type="Proteomes" id="UP000242699"/>
    </source>
</evidence>
<evidence type="ECO:0000313" key="7">
    <source>
        <dbReference type="EMBL" id="PSR30978.1"/>
    </source>
</evidence>
<accession>A0A2T2X948</accession>
<evidence type="ECO:0000256" key="6">
    <source>
        <dbReference type="SAM" id="Phobius"/>
    </source>
</evidence>
<keyword evidence="5 6" id="KW-0472">Membrane</keyword>
<reference evidence="7 8" key="1">
    <citation type="journal article" date="2014" name="BMC Genomics">
        <title>Comparison of environmental and isolate Sulfobacillus genomes reveals diverse carbon, sulfur, nitrogen, and hydrogen metabolisms.</title>
        <authorList>
            <person name="Justice N.B."/>
            <person name="Norman A."/>
            <person name="Brown C.T."/>
            <person name="Singh A."/>
            <person name="Thomas B.C."/>
            <person name="Banfield J.F."/>
        </authorList>
    </citation>
    <scope>NUCLEOTIDE SEQUENCE [LARGE SCALE GENOMIC DNA]</scope>
    <source>
        <strain evidence="7">AMDSBA1</strain>
    </source>
</reference>
<name>A0A2T2X948_9FIRM</name>
<dbReference type="PANTHER" id="PTHR30618">
    <property type="entry name" value="NCS1 FAMILY PURINE/PYRIMIDINE TRANSPORTER"/>
    <property type="match status" value="1"/>
</dbReference>
<evidence type="ECO:0000256" key="2">
    <source>
        <dbReference type="ARBA" id="ARBA00008974"/>
    </source>
</evidence>
<dbReference type="InterPro" id="IPR001248">
    <property type="entry name" value="Pur-cyt_permease"/>
</dbReference>
<feature type="transmembrane region" description="Helical" evidence="6">
    <location>
        <begin position="453"/>
        <end position="472"/>
    </location>
</feature>
<dbReference type="Pfam" id="PF02133">
    <property type="entry name" value="Transp_cyt_pur"/>
    <property type="match status" value="1"/>
</dbReference>
<comment type="subcellular location">
    <subcellularLocation>
        <location evidence="1">Membrane</location>
        <topology evidence="1">Multi-pass membrane protein</topology>
    </subcellularLocation>
</comment>
<dbReference type="InterPro" id="IPR012681">
    <property type="entry name" value="NCS1"/>
</dbReference>
<feature type="transmembrane region" description="Helical" evidence="6">
    <location>
        <begin position="426"/>
        <end position="447"/>
    </location>
</feature>
<feature type="transmembrane region" description="Helical" evidence="6">
    <location>
        <begin position="377"/>
        <end position="403"/>
    </location>
</feature>
<evidence type="ECO:0000256" key="3">
    <source>
        <dbReference type="ARBA" id="ARBA00022692"/>
    </source>
</evidence>
<dbReference type="CDD" id="cd11485">
    <property type="entry name" value="SLC-NCS1sbd_YbbW-like"/>
    <property type="match status" value="1"/>
</dbReference>
<dbReference type="Gene3D" id="1.10.4160.10">
    <property type="entry name" value="Hydantoin permease"/>
    <property type="match status" value="1"/>
</dbReference>
<protein>
    <submittedName>
        <fullName evidence="7">Nitrate reductase</fullName>
    </submittedName>
</protein>
<dbReference type="Proteomes" id="UP000242699">
    <property type="component" value="Unassembled WGS sequence"/>
</dbReference>